<feature type="transmembrane region" description="Helical" evidence="1">
    <location>
        <begin position="434"/>
        <end position="452"/>
    </location>
</feature>
<evidence type="ECO:0000259" key="2">
    <source>
        <dbReference type="Pfam" id="PF13231"/>
    </source>
</evidence>
<dbReference type="KEGG" id="rca:Rcas_2502"/>
<keyword evidence="1" id="KW-0812">Transmembrane</keyword>
<feature type="transmembrane region" description="Helical" evidence="1">
    <location>
        <begin position="380"/>
        <end position="398"/>
    </location>
</feature>
<reference evidence="3 4" key="1">
    <citation type="submission" date="2007-08" db="EMBL/GenBank/DDBJ databases">
        <title>Complete sequence of Roseiflexus castenholzii DSM 13941.</title>
        <authorList>
            <consortium name="US DOE Joint Genome Institute"/>
            <person name="Copeland A."/>
            <person name="Lucas S."/>
            <person name="Lapidus A."/>
            <person name="Barry K."/>
            <person name="Glavina del Rio T."/>
            <person name="Dalin E."/>
            <person name="Tice H."/>
            <person name="Pitluck S."/>
            <person name="Thompson L.S."/>
            <person name="Brettin T."/>
            <person name="Bruce D."/>
            <person name="Detter J.C."/>
            <person name="Han C."/>
            <person name="Tapia R."/>
            <person name="Schmutz J."/>
            <person name="Larimer F."/>
            <person name="Land M."/>
            <person name="Hauser L."/>
            <person name="Kyrpides N."/>
            <person name="Mikhailova N."/>
            <person name="Bryant D.A."/>
            <person name="Hanada S."/>
            <person name="Tsukatani Y."/>
            <person name="Richardson P."/>
        </authorList>
    </citation>
    <scope>NUCLEOTIDE SEQUENCE [LARGE SCALE GENOMIC DNA]</scope>
    <source>
        <strain evidence="4">DSM 13941 / HLO8</strain>
    </source>
</reference>
<evidence type="ECO:0000256" key="1">
    <source>
        <dbReference type="SAM" id="Phobius"/>
    </source>
</evidence>
<dbReference type="Pfam" id="PF13231">
    <property type="entry name" value="PMT_2"/>
    <property type="match status" value="1"/>
</dbReference>
<feature type="transmembrane region" description="Helical" evidence="1">
    <location>
        <begin position="403"/>
        <end position="422"/>
    </location>
</feature>
<dbReference type="STRING" id="383372.Rcas_2502"/>
<name>A7NM27_ROSCS</name>
<dbReference type="EMBL" id="CP000804">
    <property type="protein sequence ID" value="ABU58582.1"/>
    <property type="molecule type" value="Genomic_DNA"/>
</dbReference>
<feature type="transmembrane region" description="Helical" evidence="1">
    <location>
        <begin position="138"/>
        <end position="158"/>
    </location>
</feature>
<sequence>MMSVLTIRVRQITSRVCADRGLLALMALFALLLPLATPRVYATDEVQYYVYLRSLRFDGDLDFANDYRRFAELNPRSGIEGSLLQPNRIRPVTGLYGNIAPVGAAIVWAPFFLLADALVHLANLFGAGIPADGFSAPYIYAVCYASALYGLLGVLLSYRLARRFASGFAATLASATIWLASPLVFYMYVQMPFAHATGLFLTALFLTIWYETREWGRSEAEAERERGWRGWLALGLVGGLMTMTREQLGLFLLAPVIEALWRYARLVQNGGAATSGTGADGGRSDTGRSGPQPRLYRAFGRLALRHALFIATFAVAITPQLLVYQILNGAPRPAGEVSGKINWCSPHFIDTLIDFNPAPDFWCPDASDFTATFPPFSRGALVWSPALGLGLIGMTLLWRRDRLLTVALTMTFLAQTWINGAFGTTWHLTGAFGFRRLIECTPIFVVGLALLNDALIRRIGRFGILLPAVILIAWNFGLVLNATIFNAETNLRRGLTWPDVWRWQMEAPLRALRLAGDLLFRRCRFFENQTCE</sequence>
<accession>A7NM27</accession>
<dbReference type="Proteomes" id="UP000000263">
    <property type="component" value="Chromosome"/>
</dbReference>
<feature type="transmembrane region" description="Helical" evidence="1">
    <location>
        <begin position="464"/>
        <end position="485"/>
    </location>
</feature>
<proteinExistence type="predicted"/>
<keyword evidence="1" id="KW-1133">Transmembrane helix</keyword>
<gene>
    <name evidence="3" type="ordered locus">Rcas_2502</name>
</gene>
<feature type="transmembrane region" description="Helical" evidence="1">
    <location>
        <begin position="193"/>
        <end position="210"/>
    </location>
</feature>
<dbReference type="eggNOG" id="COG1807">
    <property type="taxonomic scope" value="Bacteria"/>
</dbReference>
<feature type="transmembrane region" description="Helical" evidence="1">
    <location>
        <begin position="307"/>
        <end position="327"/>
    </location>
</feature>
<evidence type="ECO:0000313" key="3">
    <source>
        <dbReference type="EMBL" id="ABU58582.1"/>
    </source>
</evidence>
<dbReference type="AlphaFoldDB" id="A7NM27"/>
<feature type="domain" description="Glycosyltransferase RgtA/B/C/D-like" evidence="2">
    <location>
        <begin position="141"/>
        <end position="268"/>
    </location>
</feature>
<feature type="transmembrane region" description="Helical" evidence="1">
    <location>
        <begin position="164"/>
        <end position="186"/>
    </location>
</feature>
<dbReference type="RefSeq" id="WP_012121006.1">
    <property type="nucleotide sequence ID" value="NC_009767.1"/>
</dbReference>
<dbReference type="HOGENOM" id="CLU_030340_1_0_0"/>
<evidence type="ECO:0000313" key="4">
    <source>
        <dbReference type="Proteomes" id="UP000000263"/>
    </source>
</evidence>
<protein>
    <recommendedName>
        <fullName evidence="2">Glycosyltransferase RgtA/B/C/D-like domain-containing protein</fullName>
    </recommendedName>
</protein>
<keyword evidence="1" id="KW-0472">Membrane</keyword>
<keyword evidence="4" id="KW-1185">Reference proteome</keyword>
<dbReference type="InterPro" id="IPR038731">
    <property type="entry name" value="RgtA/B/C-like"/>
</dbReference>
<organism evidence="3 4">
    <name type="scientific">Roseiflexus castenholzii (strain DSM 13941 / HLO8)</name>
    <dbReference type="NCBI Taxonomy" id="383372"/>
    <lineage>
        <taxon>Bacteria</taxon>
        <taxon>Bacillati</taxon>
        <taxon>Chloroflexota</taxon>
        <taxon>Chloroflexia</taxon>
        <taxon>Chloroflexales</taxon>
        <taxon>Roseiflexineae</taxon>
        <taxon>Roseiflexaceae</taxon>
        <taxon>Roseiflexus</taxon>
    </lineage>
</organism>